<dbReference type="PANTHER" id="PTHR33116">
    <property type="entry name" value="REVERSE TRANSCRIPTASE ZINC-BINDING DOMAIN-CONTAINING PROTEIN-RELATED-RELATED"/>
    <property type="match status" value="1"/>
</dbReference>
<evidence type="ECO:0008006" key="3">
    <source>
        <dbReference type="Google" id="ProtNLM"/>
    </source>
</evidence>
<dbReference type="AlphaFoldDB" id="A0A1Q3C622"/>
<reference evidence="2" key="1">
    <citation type="submission" date="2016-04" db="EMBL/GenBank/DDBJ databases">
        <title>Cephalotus genome sequencing.</title>
        <authorList>
            <person name="Fukushima K."/>
            <person name="Hasebe M."/>
            <person name="Fang X."/>
        </authorList>
    </citation>
    <scope>NUCLEOTIDE SEQUENCE [LARGE SCALE GENOMIC DNA]</scope>
    <source>
        <strain evidence="2">cv. St1</strain>
    </source>
</reference>
<protein>
    <recommendedName>
        <fullName evidence="3">Zf-RVT domain-containing protein</fullName>
    </recommendedName>
</protein>
<organism evidence="1 2">
    <name type="scientific">Cephalotus follicularis</name>
    <name type="common">Albany pitcher plant</name>
    <dbReference type="NCBI Taxonomy" id="3775"/>
    <lineage>
        <taxon>Eukaryota</taxon>
        <taxon>Viridiplantae</taxon>
        <taxon>Streptophyta</taxon>
        <taxon>Embryophyta</taxon>
        <taxon>Tracheophyta</taxon>
        <taxon>Spermatophyta</taxon>
        <taxon>Magnoliopsida</taxon>
        <taxon>eudicotyledons</taxon>
        <taxon>Gunneridae</taxon>
        <taxon>Pentapetalae</taxon>
        <taxon>rosids</taxon>
        <taxon>fabids</taxon>
        <taxon>Oxalidales</taxon>
        <taxon>Cephalotaceae</taxon>
        <taxon>Cephalotus</taxon>
    </lineage>
</organism>
<dbReference type="Proteomes" id="UP000187406">
    <property type="component" value="Unassembled WGS sequence"/>
</dbReference>
<dbReference type="OrthoDB" id="1938246at2759"/>
<keyword evidence="2" id="KW-1185">Reference proteome</keyword>
<gene>
    <name evidence="1" type="ORF">CFOL_v3_19148</name>
</gene>
<accession>A0A1Q3C622</accession>
<dbReference type="InParanoid" id="A0A1Q3C622"/>
<name>A0A1Q3C622_CEPFO</name>
<evidence type="ECO:0000313" key="1">
    <source>
        <dbReference type="EMBL" id="GAV75670.1"/>
    </source>
</evidence>
<comment type="caution">
    <text evidence="1">The sequence shown here is derived from an EMBL/GenBank/DDBJ whole genome shotgun (WGS) entry which is preliminary data.</text>
</comment>
<proteinExistence type="predicted"/>
<evidence type="ECO:0000313" key="2">
    <source>
        <dbReference type="Proteomes" id="UP000187406"/>
    </source>
</evidence>
<dbReference type="EMBL" id="BDDD01001401">
    <property type="protein sequence ID" value="GAV75670.1"/>
    <property type="molecule type" value="Genomic_DNA"/>
</dbReference>
<dbReference type="STRING" id="3775.A0A1Q3C622"/>
<sequence>MSSGVELSSSPVVVIKQCESIIRSFLWFGLGDVRRAGKVAWNKVCKPKIEGGLGIKNLRTWNKVAILEQGWDIIQRKNSMWVNWCYQVLLKGKNFWEVRVTSQCSWQWRKILQLREALAHNLVFEIKCSRKKNVLNLHRKCMVVQ</sequence>
<dbReference type="PANTHER" id="PTHR33116:SF78">
    <property type="entry name" value="OS12G0587133 PROTEIN"/>
    <property type="match status" value="1"/>
</dbReference>